<feature type="transmembrane region" description="Helical" evidence="1">
    <location>
        <begin position="6"/>
        <end position="25"/>
    </location>
</feature>
<gene>
    <name evidence="3" type="ORF">GGQ97_002298</name>
</gene>
<dbReference type="Pfam" id="PF18902">
    <property type="entry name" value="DUF5658"/>
    <property type="match status" value="1"/>
</dbReference>
<feature type="domain" description="DUF5658" evidence="2">
    <location>
        <begin position="9"/>
        <end position="94"/>
    </location>
</feature>
<proteinExistence type="predicted"/>
<name>A0A7X5Y9P4_9SPHN</name>
<dbReference type="Proteomes" id="UP000558192">
    <property type="component" value="Unassembled WGS sequence"/>
</dbReference>
<keyword evidence="4" id="KW-1185">Reference proteome</keyword>
<keyword evidence="1" id="KW-1133">Transmembrane helix</keyword>
<dbReference type="InterPro" id="IPR043717">
    <property type="entry name" value="DUF5658"/>
</dbReference>
<dbReference type="EMBL" id="JAATJC010000001">
    <property type="protein sequence ID" value="NJC06505.1"/>
    <property type="molecule type" value="Genomic_DNA"/>
</dbReference>
<evidence type="ECO:0000259" key="2">
    <source>
        <dbReference type="Pfam" id="PF18902"/>
    </source>
</evidence>
<evidence type="ECO:0000313" key="3">
    <source>
        <dbReference type="EMBL" id="NJC06505.1"/>
    </source>
</evidence>
<keyword evidence="1" id="KW-0472">Membrane</keyword>
<reference evidence="3 4" key="1">
    <citation type="submission" date="2020-03" db="EMBL/GenBank/DDBJ databases">
        <title>Genomic Encyclopedia of Type Strains, Phase IV (KMG-IV): sequencing the most valuable type-strain genomes for metagenomic binning, comparative biology and taxonomic classification.</title>
        <authorList>
            <person name="Goeker M."/>
        </authorList>
    </citation>
    <scope>NUCLEOTIDE SEQUENCE [LARGE SCALE GENOMIC DNA]</scope>
    <source>
        <strain evidence="3 4">DSM 16846</strain>
    </source>
</reference>
<dbReference type="AlphaFoldDB" id="A0A7X5Y9P4"/>
<feature type="transmembrane region" description="Helical" evidence="1">
    <location>
        <begin position="73"/>
        <end position="92"/>
    </location>
</feature>
<sequence>MNIALVAAIVLAVLQLLDLWSTHLFRSVGITEANPIFGPTFNKRPFWLAAVLKPLVSAVLIVAAWLAEDTISRAVLAITATLVAGYYLDIVIGNFRAWRRRKGQSGGGRAA</sequence>
<dbReference type="RefSeq" id="WP_168069756.1">
    <property type="nucleotide sequence ID" value="NZ_JAATJC010000001.1"/>
</dbReference>
<feature type="transmembrane region" description="Helical" evidence="1">
    <location>
        <begin position="46"/>
        <end position="67"/>
    </location>
</feature>
<comment type="caution">
    <text evidence="3">The sequence shown here is derived from an EMBL/GenBank/DDBJ whole genome shotgun (WGS) entry which is preliminary data.</text>
</comment>
<evidence type="ECO:0000313" key="4">
    <source>
        <dbReference type="Proteomes" id="UP000558192"/>
    </source>
</evidence>
<keyword evidence="1" id="KW-0812">Transmembrane</keyword>
<protein>
    <recommendedName>
        <fullName evidence="2">DUF5658 domain-containing protein</fullName>
    </recommendedName>
</protein>
<organism evidence="3 4">
    <name type="scientific">Sphingomonas kaistensis</name>
    <dbReference type="NCBI Taxonomy" id="298708"/>
    <lineage>
        <taxon>Bacteria</taxon>
        <taxon>Pseudomonadati</taxon>
        <taxon>Pseudomonadota</taxon>
        <taxon>Alphaproteobacteria</taxon>
        <taxon>Sphingomonadales</taxon>
        <taxon>Sphingomonadaceae</taxon>
        <taxon>Sphingomonas</taxon>
    </lineage>
</organism>
<evidence type="ECO:0000256" key="1">
    <source>
        <dbReference type="SAM" id="Phobius"/>
    </source>
</evidence>
<accession>A0A7X5Y9P4</accession>